<comment type="caution">
    <text evidence="1">The sequence shown here is derived from an EMBL/GenBank/DDBJ whole genome shotgun (WGS) entry which is preliminary data.</text>
</comment>
<evidence type="ECO:0000313" key="1">
    <source>
        <dbReference type="EMBL" id="SDG93942.1"/>
    </source>
</evidence>
<organism evidence="1 2">
    <name type="scientific">Paraburkholderia steynii</name>
    <dbReference type="NCBI Taxonomy" id="1245441"/>
    <lineage>
        <taxon>Bacteria</taxon>
        <taxon>Pseudomonadati</taxon>
        <taxon>Pseudomonadota</taxon>
        <taxon>Betaproteobacteria</taxon>
        <taxon>Burkholderiales</taxon>
        <taxon>Burkholderiaceae</taxon>
        <taxon>Paraburkholderia</taxon>
    </lineage>
</organism>
<proteinExistence type="predicted"/>
<gene>
    <name evidence="1" type="ORF">SAMN04487926_101300</name>
</gene>
<name>A0A7Z7FE94_9BURK</name>
<evidence type="ECO:0000313" key="2">
    <source>
        <dbReference type="Proteomes" id="UP000198900"/>
    </source>
</evidence>
<accession>A0A7Z7FE94</accession>
<dbReference type="EMBL" id="FNDI01000001">
    <property type="protein sequence ID" value="SDG93942.1"/>
    <property type="molecule type" value="Genomic_DNA"/>
</dbReference>
<dbReference type="Proteomes" id="UP000198900">
    <property type="component" value="Unassembled WGS sequence"/>
</dbReference>
<dbReference type="AlphaFoldDB" id="A0A7Z7FE94"/>
<sequence>MEVDGARKGNLRPAEMSAARALHATRIVASDARVAPALHVSGMGRFFG</sequence>
<reference evidence="1" key="1">
    <citation type="submission" date="2016-10" db="EMBL/GenBank/DDBJ databases">
        <authorList>
            <person name="Varghese N."/>
            <person name="Submissions S."/>
        </authorList>
    </citation>
    <scope>NUCLEOTIDE SEQUENCE [LARGE SCALE GENOMIC DNA]</scope>
    <source>
        <strain evidence="1">YR281</strain>
    </source>
</reference>
<keyword evidence="2" id="KW-1185">Reference proteome</keyword>
<protein>
    <submittedName>
        <fullName evidence="1">Uncharacterized protein</fullName>
    </submittedName>
</protein>